<feature type="domain" description="PsbP C-terminal" evidence="1">
    <location>
        <begin position="92"/>
        <end position="274"/>
    </location>
</feature>
<gene>
    <name evidence="2" type="ORF">D9Q98_001395</name>
</gene>
<comment type="caution">
    <text evidence="2">The sequence shown here is derived from an EMBL/GenBank/DDBJ whole genome shotgun (WGS) entry which is preliminary data.</text>
</comment>
<keyword evidence="3" id="KW-1185">Reference proteome</keyword>
<accession>A0A9D4TZU5</accession>
<dbReference type="PANTHER" id="PTHR31407">
    <property type="match status" value="1"/>
</dbReference>
<dbReference type="GO" id="GO:0009654">
    <property type="term" value="C:photosystem II oxygen evolving complex"/>
    <property type="evidence" value="ECO:0007669"/>
    <property type="project" value="InterPro"/>
</dbReference>
<evidence type="ECO:0000313" key="3">
    <source>
        <dbReference type="Proteomes" id="UP001055712"/>
    </source>
</evidence>
<reference evidence="2" key="2">
    <citation type="submission" date="2020-11" db="EMBL/GenBank/DDBJ databases">
        <authorList>
            <person name="Cecchin M."/>
            <person name="Marcolungo L."/>
            <person name="Rossato M."/>
            <person name="Girolomoni L."/>
            <person name="Cosentino E."/>
            <person name="Cuine S."/>
            <person name="Li-Beisson Y."/>
            <person name="Delledonne M."/>
            <person name="Ballottari M."/>
        </authorList>
    </citation>
    <scope>NUCLEOTIDE SEQUENCE</scope>
    <source>
        <strain evidence="2">211/11P</strain>
        <tissue evidence="2">Whole cell</tissue>
    </source>
</reference>
<dbReference type="GO" id="GO:0015979">
    <property type="term" value="P:photosynthesis"/>
    <property type="evidence" value="ECO:0007669"/>
    <property type="project" value="InterPro"/>
</dbReference>
<dbReference type="OrthoDB" id="2013293at2759"/>
<dbReference type="SUPFAM" id="SSF55724">
    <property type="entry name" value="Mog1p/PsbP-like"/>
    <property type="match status" value="1"/>
</dbReference>
<dbReference type="GO" id="GO:0019898">
    <property type="term" value="C:extrinsic component of membrane"/>
    <property type="evidence" value="ECO:0007669"/>
    <property type="project" value="InterPro"/>
</dbReference>
<evidence type="ECO:0000313" key="2">
    <source>
        <dbReference type="EMBL" id="KAI3438981.1"/>
    </source>
</evidence>
<name>A0A9D4TZU5_CHLVU</name>
<dbReference type="Proteomes" id="UP001055712">
    <property type="component" value="Unassembled WGS sequence"/>
</dbReference>
<dbReference type="AlphaFoldDB" id="A0A9D4TZU5"/>
<dbReference type="EMBL" id="SIDB01000001">
    <property type="protein sequence ID" value="KAI3438981.1"/>
    <property type="molecule type" value="Genomic_DNA"/>
</dbReference>
<organism evidence="2 3">
    <name type="scientific">Chlorella vulgaris</name>
    <name type="common">Green alga</name>
    <dbReference type="NCBI Taxonomy" id="3077"/>
    <lineage>
        <taxon>Eukaryota</taxon>
        <taxon>Viridiplantae</taxon>
        <taxon>Chlorophyta</taxon>
        <taxon>core chlorophytes</taxon>
        <taxon>Trebouxiophyceae</taxon>
        <taxon>Chlorellales</taxon>
        <taxon>Chlorellaceae</taxon>
        <taxon>Chlorella clade</taxon>
        <taxon>Chlorella</taxon>
    </lineage>
</organism>
<sequence>MASCTCSVLSAKPALPKARGTAGRRVNVVAASSHAPAQQDGTLQRRQLLSLSLLAPAAAALLGSGAVGTFPALAEEVAAAPAPGAPAAASSTRYTDPVDAFSIEVPAGWVQGSGTIGDAGTLTSQQARFSNAAGLRKVVAFLPEGKPEVSVAVTVQFLGADYTGLGSFGTAQDFATGVVSKMDTSYIARLPEWRRVKEGPVQVVKLVDVKDKNKQQYVFSYTIDKADEPLRTVWQAVAIGNNGMHNRFYTVNATCTAADCAQYGPVLQKIVNSFAPPTL</sequence>
<proteinExistence type="predicted"/>
<dbReference type="InterPro" id="IPR016123">
    <property type="entry name" value="Mog1/PsbP_a/b/a-sand"/>
</dbReference>
<evidence type="ECO:0000259" key="1">
    <source>
        <dbReference type="Pfam" id="PF01789"/>
    </source>
</evidence>
<dbReference type="Gene3D" id="3.40.1000.10">
    <property type="entry name" value="Mog1/PsbP, alpha/beta/alpha sandwich"/>
    <property type="match status" value="1"/>
</dbReference>
<dbReference type="InterPro" id="IPR002683">
    <property type="entry name" value="PsbP_C"/>
</dbReference>
<dbReference type="Pfam" id="PF01789">
    <property type="entry name" value="PsbP"/>
    <property type="match status" value="1"/>
</dbReference>
<dbReference type="PANTHER" id="PTHR31407:SF17">
    <property type="entry name" value="PSBP DOMAIN-CONTAINING PROTEIN 3, CHLOROPLASTIC"/>
    <property type="match status" value="1"/>
</dbReference>
<protein>
    <recommendedName>
        <fullName evidence="1">PsbP C-terminal domain-containing protein</fullName>
    </recommendedName>
</protein>
<reference evidence="2" key="1">
    <citation type="journal article" date="2019" name="Plant J.">
        <title>Chlorella vulgaris genome assembly and annotation reveals the molecular basis for metabolic acclimation to high light conditions.</title>
        <authorList>
            <person name="Cecchin M."/>
            <person name="Marcolungo L."/>
            <person name="Rossato M."/>
            <person name="Girolomoni L."/>
            <person name="Cosentino E."/>
            <person name="Cuine S."/>
            <person name="Li-Beisson Y."/>
            <person name="Delledonne M."/>
            <person name="Ballottari M."/>
        </authorList>
    </citation>
    <scope>NUCLEOTIDE SEQUENCE</scope>
    <source>
        <strain evidence="2">211/11P</strain>
    </source>
</reference>
<dbReference type="GO" id="GO:0005509">
    <property type="term" value="F:calcium ion binding"/>
    <property type="evidence" value="ECO:0007669"/>
    <property type="project" value="InterPro"/>
</dbReference>